<feature type="transmembrane region" description="Helical" evidence="13">
    <location>
        <begin position="26"/>
        <end position="45"/>
    </location>
</feature>
<dbReference type="Gene3D" id="1.20.1070.10">
    <property type="entry name" value="Rhodopsin 7-helix transmembrane proteins"/>
    <property type="match status" value="2"/>
</dbReference>
<dbReference type="GO" id="GO:0004930">
    <property type="term" value="F:G protein-coupled receptor activity"/>
    <property type="evidence" value="ECO:0007669"/>
    <property type="project" value="UniProtKB-KW"/>
</dbReference>
<dbReference type="InterPro" id="IPR000725">
    <property type="entry name" value="Olfact_rcpt"/>
</dbReference>
<dbReference type="InterPro" id="IPR000276">
    <property type="entry name" value="GPCR_Rhodpsn"/>
</dbReference>
<keyword evidence="7" id="KW-0297">G-protein coupled receptor</keyword>
<feature type="transmembrane region" description="Helical" evidence="13">
    <location>
        <begin position="198"/>
        <end position="222"/>
    </location>
</feature>
<evidence type="ECO:0000256" key="4">
    <source>
        <dbReference type="ARBA" id="ARBA00022692"/>
    </source>
</evidence>
<feature type="transmembrane region" description="Helical" evidence="13">
    <location>
        <begin position="138"/>
        <end position="160"/>
    </location>
</feature>
<dbReference type="SMART" id="SM01381">
    <property type="entry name" value="7TM_GPCR_Srsx"/>
    <property type="match status" value="1"/>
</dbReference>
<name>A0A8X8BJL9_POLSE</name>
<sequence length="456" mass="51153">MLNITVAVSEFLLDCAIIPGQRSLTVAALVLVYVVSIIGNVLVIIAIKINHQLHSPMYIFIGTLAIIDLANSTIIIPKMLAIIQFDYTIISYEACLAQMFGIINLEQIVALLLALMAVDRYVAVVYPLRYPSIITKNLVVVVISVLPVFSIVLHISYLVYTTELSFCLVIVYLATVFGNMLVIVVIKLNHQLHSPMYIFIGTLAVIDLCSSTFIVPKMVAIIQFDDSIILYGACIAQMYGMLNMELMVTFVLAFMAFDRFVAVIFPLRYPSIVTKKRVLISVLILPVFSFFILFTYLIYVTELSFCRTNVLPYCLCDYAKMVIVACNEDPKYFSLLSNMFLALGLFPLAVVLFSYVIIFHVALKIKSGNRNNKVISTCVSHLLVVLLFYIPPLASYVLPQSGVQVTSENYNLISILGNVFPPMLNPMIYSFKNKDIQGSVYRLFTRKRLADEPGEH</sequence>
<evidence type="ECO:0000256" key="10">
    <source>
        <dbReference type="ARBA" id="ARBA00023170"/>
    </source>
</evidence>
<evidence type="ECO:0000256" key="9">
    <source>
        <dbReference type="ARBA" id="ARBA00023157"/>
    </source>
</evidence>
<evidence type="ECO:0000256" key="2">
    <source>
        <dbReference type="ARBA" id="ARBA00022475"/>
    </source>
</evidence>
<dbReference type="AlphaFoldDB" id="A0A8X8BJL9"/>
<feature type="transmembrane region" description="Helical" evidence="13">
    <location>
        <begin position="410"/>
        <end position="429"/>
    </location>
</feature>
<keyword evidence="8 13" id="KW-0472">Membrane</keyword>
<feature type="transmembrane region" description="Helical" evidence="13">
    <location>
        <begin position="166"/>
        <end position="186"/>
    </location>
</feature>
<feature type="domain" description="G-protein coupled receptors family 1 profile" evidence="14">
    <location>
        <begin position="178"/>
        <end position="429"/>
    </location>
</feature>
<dbReference type="PRINTS" id="PR00237">
    <property type="entry name" value="GPCRRHODOPSN"/>
</dbReference>
<feature type="transmembrane region" description="Helical" evidence="13">
    <location>
        <begin position="278"/>
        <end position="299"/>
    </location>
</feature>
<keyword evidence="11" id="KW-0325">Glycoprotein</keyword>
<dbReference type="InterPro" id="IPR050402">
    <property type="entry name" value="OR51/52/56-like"/>
</dbReference>
<protein>
    <submittedName>
        <fullName evidence="15">OLF24 protein</fullName>
    </submittedName>
</protein>
<keyword evidence="9" id="KW-1015">Disulfide bond</keyword>
<evidence type="ECO:0000256" key="8">
    <source>
        <dbReference type="ARBA" id="ARBA00023136"/>
    </source>
</evidence>
<dbReference type="Pfam" id="PF13853">
    <property type="entry name" value="7tm_4"/>
    <property type="match status" value="2"/>
</dbReference>
<feature type="transmembrane region" description="Helical" evidence="13">
    <location>
        <begin position="57"/>
        <end position="76"/>
    </location>
</feature>
<dbReference type="SUPFAM" id="SSF81321">
    <property type="entry name" value="Family A G protein-coupled receptor-like"/>
    <property type="match status" value="2"/>
</dbReference>
<keyword evidence="10" id="KW-0675">Receptor</keyword>
<dbReference type="Proteomes" id="UP000886611">
    <property type="component" value="Unassembled WGS sequence"/>
</dbReference>
<dbReference type="PRINTS" id="PR00245">
    <property type="entry name" value="OLFACTORYR"/>
</dbReference>
<dbReference type="GO" id="GO:0005886">
    <property type="term" value="C:plasma membrane"/>
    <property type="evidence" value="ECO:0007669"/>
    <property type="project" value="UniProtKB-SubCell"/>
</dbReference>
<evidence type="ECO:0000259" key="14">
    <source>
        <dbReference type="PROSITE" id="PS50262"/>
    </source>
</evidence>
<keyword evidence="16" id="KW-1185">Reference proteome</keyword>
<keyword evidence="6 13" id="KW-1133">Transmembrane helix</keyword>
<evidence type="ECO:0000256" key="12">
    <source>
        <dbReference type="ARBA" id="ARBA00023224"/>
    </source>
</evidence>
<dbReference type="FunFam" id="1.20.1070.10:FF:000024">
    <property type="entry name" value="Olfactory receptor"/>
    <property type="match status" value="1"/>
</dbReference>
<comment type="caution">
    <text evidence="15">The sequence shown here is derived from an EMBL/GenBank/DDBJ whole genome shotgun (WGS) entry which is preliminary data.</text>
</comment>
<keyword evidence="2" id="KW-1003">Cell membrane</keyword>
<evidence type="ECO:0000256" key="1">
    <source>
        <dbReference type="ARBA" id="ARBA00004651"/>
    </source>
</evidence>
<keyword evidence="5" id="KW-0552">Olfaction</keyword>
<dbReference type="EMBL" id="JAATIS010008602">
    <property type="protein sequence ID" value="KAG2456807.1"/>
    <property type="molecule type" value="Genomic_DNA"/>
</dbReference>
<feature type="transmembrane region" description="Helical" evidence="13">
    <location>
        <begin position="228"/>
        <end position="257"/>
    </location>
</feature>
<keyword evidence="12" id="KW-0807">Transducer</keyword>
<feature type="transmembrane region" description="Helical" evidence="13">
    <location>
        <begin position="339"/>
        <end position="362"/>
    </location>
</feature>
<evidence type="ECO:0000256" key="6">
    <source>
        <dbReference type="ARBA" id="ARBA00022989"/>
    </source>
</evidence>
<evidence type="ECO:0000256" key="3">
    <source>
        <dbReference type="ARBA" id="ARBA00022606"/>
    </source>
</evidence>
<dbReference type="PANTHER" id="PTHR26450">
    <property type="entry name" value="OLFACTORY RECEPTOR 56B1-RELATED"/>
    <property type="match status" value="1"/>
</dbReference>
<evidence type="ECO:0000256" key="11">
    <source>
        <dbReference type="ARBA" id="ARBA00023180"/>
    </source>
</evidence>
<feature type="domain" description="G-protein coupled receptors family 1 profile" evidence="14">
    <location>
        <begin position="39"/>
        <end position="160"/>
    </location>
</feature>
<reference evidence="15 16" key="1">
    <citation type="journal article" date="2021" name="Cell">
        <title>Tracing the genetic footprints of vertebrate landing in non-teleost ray-finned fishes.</title>
        <authorList>
            <person name="Bi X."/>
            <person name="Wang K."/>
            <person name="Yang L."/>
            <person name="Pan H."/>
            <person name="Jiang H."/>
            <person name="Wei Q."/>
            <person name="Fang M."/>
            <person name="Yu H."/>
            <person name="Zhu C."/>
            <person name="Cai Y."/>
            <person name="He Y."/>
            <person name="Gan X."/>
            <person name="Zeng H."/>
            <person name="Yu D."/>
            <person name="Zhu Y."/>
            <person name="Jiang H."/>
            <person name="Qiu Q."/>
            <person name="Yang H."/>
            <person name="Zhang Y.E."/>
            <person name="Wang W."/>
            <person name="Zhu M."/>
            <person name="He S."/>
            <person name="Zhang G."/>
        </authorList>
    </citation>
    <scope>NUCLEOTIDE SEQUENCE [LARGE SCALE GENOMIC DNA]</scope>
    <source>
        <strain evidence="15">Bchr_013</strain>
    </source>
</reference>
<evidence type="ECO:0000256" key="7">
    <source>
        <dbReference type="ARBA" id="ARBA00023040"/>
    </source>
</evidence>
<feature type="transmembrane region" description="Helical" evidence="13">
    <location>
        <begin position="374"/>
        <end position="398"/>
    </location>
</feature>
<dbReference type="GO" id="GO:0004984">
    <property type="term" value="F:olfactory receptor activity"/>
    <property type="evidence" value="ECO:0007669"/>
    <property type="project" value="InterPro"/>
</dbReference>
<proteinExistence type="predicted"/>
<keyword evidence="4 13" id="KW-0812">Transmembrane</keyword>
<evidence type="ECO:0000313" key="15">
    <source>
        <dbReference type="EMBL" id="KAG2456807.1"/>
    </source>
</evidence>
<organism evidence="15 16">
    <name type="scientific">Polypterus senegalus</name>
    <name type="common">Senegal bichir</name>
    <dbReference type="NCBI Taxonomy" id="55291"/>
    <lineage>
        <taxon>Eukaryota</taxon>
        <taxon>Metazoa</taxon>
        <taxon>Chordata</taxon>
        <taxon>Craniata</taxon>
        <taxon>Vertebrata</taxon>
        <taxon>Euteleostomi</taxon>
        <taxon>Actinopterygii</taxon>
        <taxon>Polypteriformes</taxon>
        <taxon>Polypteridae</taxon>
        <taxon>Polypterus</taxon>
    </lineage>
</organism>
<keyword evidence="3" id="KW-0716">Sensory transduction</keyword>
<feature type="non-terminal residue" evidence="15">
    <location>
        <position position="1"/>
    </location>
</feature>
<evidence type="ECO:0000256" key="13">
    <source>
        <dbReference type="SAM" id="Phobius"/>
    </source>
</evidence>
<feature type="non-terminal residue" evidence="15">
    <location>
        <position position="456"/>
    </location>
</feature>
<dbReference type="PANTHER" id="PTHR26450:SF87">
    <property type="entry name" value="OLFACTORY RECEPTOR 51F2"/>
    <property type="match status" value="1"/>
</dbReference>
<evidence type="ECO:0000313" key="16">
    <source>
        <dbReference type="Proteomes" id="UP000886611"/>
    </source>
</evidence>
<evidence type="ECO:0000256" key="5">
    <source>
        <dbReference type="ARBA" id="ARBA00022725"/>
    </source>
</evidence>
<dbReference type="PROSITE" id="PS50262">
    <property type="entry name" value="G_PROTEIN_RECEP_F1_2"/>
    <property type="match status" value="2"/>
</dbReference>
<accession>A0A8X8BJL9</accession>
<comment type="subcellular location">
    <subcellularLocation>
        <location evidence="1">Cell membrane</location>
        <topology evidence="1">Multi-pass membrane protein</topology>
    </subcellularLocation>
</comment>
<dbReference type="InterPro" id="IPR017452">
    <property type="entry name" value="GPCR_Rhodpsn_7TM"/>
</dbReference>
<feature type="transmembrane region" description="Helical" evidence="13">
    <location>
        <begin position="96"/>
        <end position="118"/>
    </location>
</feature>
<gene>
    <name evidence="15" type="primary">Olfr24_7</name>
    <name evidence="15" type="ORF">GTO96_0012665</name>
</gene>